<dbReference type="InterPro" id="IPR021409">
    <property type="entry name" value="DUF3047"/>
</dbReference>
<proteinExistence type="predicted"/>
<feature type="signal peptide" evidence="1">
    <location>
        <begin position="1"/>
        <end position="22"/>
    </location>
</feature>
<keyword evidence="3" id="KW-1185">Reference proteome</keyword>
<feature type="chain" id="PRO_5046092097" evidence="1">
    <location>
        <begin position="23"/>
        <end position="220"/>
    </location>
</feature>
<dbReference type="Proteomes" id="UP000275199">
    <property type="component" value="Unassembled WGS sequence"/>
</dbReference>
<accession>A0ABX9XI91</accession>
<dbReference type="RefSeq" id="WP_123889403.1">
    <property type="nucleotide sequence ID" value="NZ_RKKU01000009.1"/>
</dbReference>
<organism evidence="2 3">
    <name type="scientific">Pseudomonas neustonica</name>
    <dbReference type="NCBI Taxonomy" id="2487346"/>
    <lineage>
        <taxon>Bacteria</taxon>
        <taxon>Pseudomonadati</taxon>
        <taxon>Pseudomonadota</taxon>
        <taxon>Gammaproteobacteria</taxon>
        <taxon>Pseudomonadales</taxon>
        <taxon>Pseudomonadaceae</taxon>
        <taxon>Pseudomonas</taxon>
    </lineage>
</organism>
<gene>
    <name evidence="2" type="ORF">EF096_09600</name>
</gene>
<comment type="caution">
    <text evidence="2">The sequence shown here is derived from an EMBL/GenBank/DDBJ whole genome shotgun (WGS) entry which is preliminary data.</text>
</comment>
<reference evidence="2 3" key="1">
    <citation type="submission" date="2018-11" db="EMBL/GenBank/DDBJ databases">
        <authorList>
            <person name="Jang G.I."/>
            <person name="Hwang C.Y."/>
        </authorList>
    </citation>
    <scope>NUCLEOTIDE SEQUENCE [LARGE SCALE GENOMIC DNA]</scope>
    <source>
        <strain evidence="2 3">SSM26</strain>
    </source>
</reference>
<dbReference type="EMBL" id="RKKU01000009">
    <property type="protein sequence ID" value="ROZ84892.1"/>
    <property type="molecule type" value="Genomic_DNA"/>
</dbReference>
<evidence type="ECO:0000313" key="2">
    <source>
        <dbReference type="EMBL" id="ROZ84892.1"/>
    </source>
</evidence>
<evidence type="ECO:0000256" key="1">
    <source>
        <dbReference type="SAM" id="SignalP"/>
    </source>
</evidence>
<evidence type="ECO:0000313" key="3">
    <source>
        <dbReference type="Proteomes" id="UP000275199"/>
    </source>
</evidence>
<dbReference type="Pfam" id="PF11249">
    <property type="entry name" value="DUF3047"/>
    <property type="match status" value="1"/>
</dbReference>
<protein>
    <submittedName>
        <fullName evidence="2">DUF3047 domain-containing protein</fullName>
    </submittedName>
</protein>
<sequence>MTNTARYGLMLLGVLLPLSTQAKPAYAPEDILGWSAKTFAKPTHYALDTSASPLRLQADCRNGEASALFIEHPVDLRETPILSWSWAVSGVYSGLDETSKAGDDYPVRVYVVKDGGLLPWRTLAVNYVWSSSQPQGSHWSNAFTANAQMLAVRSGAPEHPGELVSEQRNVREDFKRLHGQDLQQVDGIALMTDCDNAGQPVTGWYGAIEWLPATSAPSRH</sequence>
<name>A0ABX9XI91_9PSED</name>
<keyword evidence="1" id="KW-0732">Signal</keyword>